<comment type="caution">
    <text evidence="3">The sequence shown here is derived from an EMBL/GenBank/DDBJ whole genome shotgun (WGS) entry which is preliminary data.</text>
</comment>
<feature type="coiled-coil region" evidence="1">
    <location>
        <begin position="211"/>
        <end position="248"/>
    </location>
</feature>
<evidence type="ECO:0000256" key="1">
    <source>
        <dbReference type="SAM" id="Coils"/>
    </source>
</evidence>
<reference evidence="4" key="1">
    <citation type="submission" date="2015-09" db="EMBL/GenBank/DDBJ databases">
        <authorList>
            <person name="Fill T.P."/>
            <person name="Baretta J.F."/>
            <person name="de Almeida L.G."/>
            <person name="Rocha M."/>
            <person name="de Souza D.H."/>
            <person name="Malavazi I."/>
            <person name="Cerdeira L.T."/>
            <person name="Hong H."/>
            <person name="Samborskyy M."/>
            <person name="de Vasconcelos A.T."/>
            <person name="Leadlay P."/>
            <person name="Rodrigues-Filho E."/>
        </authorList>
    </citation>
    <scope>NUCLEOTIDE SEQUENCE [LARGE SCALE GENOMIC DNA]</scope>
    <source>
        <strain evidence="4">LaBioMMi 136</strain>
    </source>
</reference>
<feature type="region of interest" description="Disordered" evidence="2">
    <location>
        <begin position="1"/>
        <end position="46"/>
    </location>
</feature>
<sequence length="547" mass="62241">MSDLSSPDASPTPSSSTAAAPSECKEPDRWWRWGSESPKKSICSDHSESFILTQKRNRKQRRRFPELELYTGETDRDARKRMRLPYPDNDISKEKAFSGLKSEILGTSSPRGESFKTSDEMSERMTRLKRGKDLPAVPFGTGDAVVSGAKTEREIQFLKREIDLLGLKHERITLSMEQDMIYLQEENFALCRKLDWYKTQHEAKANGSCTSDDVEGLHAELERRNREIEEKIRQNSSLEEQLNTAEGLSAALRDSQDGQNLSTIFSRDLAQLETATSQAALLLVQCLSSEQISAAKRATRKSPELDAMIRSSLGEMDILTSHPRLAFSALLFGFTRERVFYSDCWTAFQLEGYMLRGYQAVIHRTTPRGTLESLHRAAFELMLEENHPFRDCWVESHVEEVQGELLRLLSPLIESSKLELYDMDIRTALKQLFTRAFHFRARCVPPRGTHYELIQVKAGDMFDPRYMEAQRPDGTIQSIPSGKAYRVKVCVHGCLVSHTFEEPFDGKSCSKISEPFMSLYDESMGKKLGGVLRSRKAIVILEDDTHP</sequence>
<evidence type="ECO:0000313" key="3">
    <source>
        <dbReference type="EMBL" id="OOQ87552.1"/>
    </source>
</evidence>
<feature type="compositionally biased region" description="Low complexity" evidence="2">
    <location>
        <begin position="1"/>
        <end position="22"/>
    </location>
</feature>
<dbReference type="Proteomes" id="UP000190744">
    <property type="component" value="Unassembled WGS sequence"/>
</dbReference>
<organism evidence="3 4">
    <name type="scientific">Penicillium brasilianum</name>
    <dbReference type="NCBI Taxonomy" id="104259"/>
    <lineage>
        <taxon>Eukaryota</taxon>
        <taxon>Fungi</taxon>
        <taxon>Dikarya</taxon>
        <taxon>Ascomycota</taxon>
        <taxon>Pezizomycotina</taxon>
        <taxon>Eurotiomycetes</taxon>
        <taxon>Eurotiomycetidae</taxon>
        <taxon>Eurotiales</taxon>
        <taxon>Aspergillaceae</taxon>
        <taxon>Penicillium</taxon>
    </lineage>
</organism>
<gene>
    <name evidence="3" type="ORF">PEBR_15545</name>
</gene>
<accession>A0A1S9RPW2</accession>
<keyword evidence="1" id="KW-0175">Coiled coil</keyword>
<dbReference type="EMBL" id="LJBN01000123">
    <property type="protein sequence ID" value="OOQ87552.1"/>
    <property type="molecule type" value="Genomic_DNA"/>
</dbReference>
<evidence type="ECO:0000256" key="2">
    <source>
        <dbReference type="SAM" id="MobiDB-lite"/>
    </source>
</evidence>
<proteinExistence type="predicted"/>
<protein>
    <submittedName>
        <fullName evidence="3">Uncharacterized protein</fullName>
    </submittedName>
</protein>
<evidence type="ECO:0000313" key="4">
    <source>
        <dbReference type="Proteomes" id="UP000190744"/>
    </source>
</evidence>
<name>A0A1S9RPW2_PENBI</name>
<dbReference type="AlphaFoldDB" id="A0A1S9RPW2"/>
<feature type="compositionally biased region" description="Basic and acidic residues" evidence="2">
    <location>
        <begin position="23"/>
        <end position="46"/>
    </location>
</feature>